<sequence>MSSNIQVTNDVFEIRLKRNYNRALNLQRKMTSYRYEPKDYEGFIRLRNLRTELKDLTQDQLELLQKVKEQQFDFKVSETLFETIFLRYKQLDRDIARYVLDIQKG</sequence>
<evidence type="ECO:0000313" key="1">
    <source>
        <dbReference type="EMBL" id="MDT0621584.1"/>
    </source>
</evidence>
<gene>
    <name evidence="1" type="ORF">RM520_08100</name>
</gene>
<dbReference type="RefSeq" id="WP_311387638.1">
    <property type="nucleotide sequence ID" value="NZ_JAVRHU010000002.1"/>
</dbReference>
<organism evidence="1 2">
    <name type="scientific">Croceitalea vernalis</name>
    <dbReference type="NCBI Taxonomy" id="3075599"/>
    <lineage>
        <taxon>Bacteria</taxon>
        <taxon>Pseudomonadati</taxon>
        <taxon>Bacteroidota</taxon>
        <taxon>Flavobacteriia</taxon>
        <taxon>Flavobacteriales</taxon>
        <taxon>Flavobacteriaceae</taxon>
        <taxon>Croceitalea</taxon>
    </lineage>
</organism>
<comment type="caution">
    <text evidence="1">The sequence shown here is derived from an EMBL/GenBank/DDBJ whole genome shotgun (WGS) entry which is preliminary data.</text>
</comment>
<protein>
    <submittedName>
        <fullName evidence="1">Uncharacterized protein</fullName>
    </submittedName>
</protein>
<accession>A0ABU3BHF6</accession>
<dbReference type="Proteomes" id="UP001250662">
    <property type="component" value="Unassembled WGS sequence"/>
</dbReference>
<dbReference type="EMBL" id="JAVRHU010000002">
    <property type="protein sequence ID" value="MDT0621584.1"/>
    <property type="molecule type" value="Genomic_DNA"/>
</dbReference>
<name>A0ABU3BHF6_9FLAO</name>
<reference evidence="1 2" key="1">
    <citation type="submission" date="2023-09" db="EMBL/GenBank/DDBJ databases">
        <authorList>
            <person name="Rey-Velasco X."/>
        </authorList>
    </citation>
    <scope>NUCLEOTIDE SEQUENCE [LARGE SCALE GENOMIC DNA]</scope>
    <source>
        <strain evidence="1 2">P007</strain>
    </source>
</reference>
<keyword evidence="2" id="KW-1185">Reference proteome</keyword>
<evidence type="ECO:0000313" key="2">
    <source>
        <dbReference type="Proteomes" id="UP001250662"/>
    </source>
</evidence>
<proteinExistence type="predicted"/>